<evidence type="ECO:0000313" key="2">
    <source>
        <dbReference type="Proteomes" id="UP000263094"/>
    </source>
</evidence>
<organism evidence="1 2">
    <name type="scientific">Streptomyces triticagri</name>
    <dbReference type="NCBI Taxonomy" id="2293568"/>
    <lineage>
        <taxon>Bacteria</taxon>
        <taxon>Bacillati</taxon>
        <taxon>Actinomycetota</taxon>
        <taxon>Actinomycetes</taxon>
        <taxon>Kitasatosporales</taxon>
        <taxon>Streptomycetaceae</taxon>
        <taxon>Streptomyces</taxon>
    </lineage>
</organism>
<evidence type="ECO:0000313" key="1">
    <source>
        <dbReference type="EMBL" id="RFU83610.1"/>
    </source>
</evidence>
<dbReference type="Proteomes" id="UP000263094">
    <property type="component" value="Unassembled WGS sequence"/>
</dbReference>
<comment type="caution">
    <text evidence="1">The sequence shown here is derived from an EMBL/GenBank/DDBJ whole genome shotgun (WGS) entry which is preliminary data.</text>
</comment>
<proteinExistence type="predicted"/>
<dbReference type="EMBL" id="QUAK01000194">
    <property type="protein sequence ID" value="RFU83610.1"/>
    <property type="molecule type" value="Genomic_DNA"/>
</dbReference>
<gene>
    <name evidence="1" type="ORF">DY218_27265</name>
</gene>
<dbReference type="OrthoDB" id="4226606at2"/>
<dbReference type="RefSeq" id="WP_128558766.1">
    <property type="nucleotide sequence ID" value="NZ_QUAK01000194.1"/>
</dbReference>
<keyword evidence="2" id="KW-1185">Reference proteome</keyword>
<dbReference type="Pfam" id="PF04883">
    <property type="entry name" value="HK97-gp10_like"/>
    <property type="match status" value="1"/>
</dbReference>
<reference evidence="1 2" key="1">
    <citation type="submission" date="2018-08" db="EMBL/GenBank/DDBJ databases">
        <title>Isolation, diversity and antifungal activity of Actinobacteria from wheat.</title>
        <authorList>
            <person name="Han C."/>
        </authorList>
    </citation>
    <scope>NUCLEOTIDE SEQUENCE [LARGE SCALE GENOMIC DNA]</scope>
    <source>
        <strain evidence="1 2">NEAU-YY421</strain>
    </source>
</reference>
<accession>A0A372LZ14</accession>
<name>A0A372LZ14_9ACTN</name>
<protein>
    <submittedName>
        <fullName evidence="1">HK97 gp10 family phage protein</fullName>
    </submittedName>
</protein>
<dbReference type="AlphaFoldDB" id="A0A372LZ14"/>
<dbReference type="InterPro" id="IPR010064">
    <property type="entry name" value="HK97-gp10_tail"/>
</dbReference>
<sequence length="132" mass="14858">MPTRVNIRLNQAAINRLLSPQGDIGERVERVTRAVANRARQRAPVDSGHLRASIRSAVRQEGGRIVGRVWTDVDYASIVHNGRGPVVPRRAKALRFQIGGRTIFARRVGPARGQPFLWEALRAESPWPVRRR</sequence>